<reference evidence="2 3" key="1">
    <citation type="submission" date="2020-07" db="EMBL/GenBank/DDBJ databases">
        <title>Stappia sp., F7233, whole genome shotgun sequencing project.</title>
        <authorList>
            <person name="Jiang S."/>
            <person name="Liu Z.W."/>
            <person name="Du Z.J."/>
        </authorList>
    </citation>
    <scope>NUCLEOTIDE SEQUENCE [LARGE SCALE GENOMIC DNA]</scope>
    <source>
        <strain evidence="2 3">F7233</strain>
    </source>
</reference>
<dbReference type="EMBL" id="JACFXV010000053">
    <property type="protein sequence ID" value="MBA5777780.1"/>
    <property type="molecule type" value="Genomic_DNA"/>
</dbReference>
<proteinExistence type="predicted"/>
<dbReference type="InterPro" id="IPR027373">
    <property type="entry name" value="RHH_dom"/>
</dbReference>
<accession>A0A839ADD0</accession>
<evidence type="ECO:0000259" key="1">
    <source>
        <dbReference type="Pfam" id="PF13467"/>
    </source>
</evidence>
<evidence type="ECO:0000313" key="2">
    <source>
        <dbReference type="EMBL" id="MBA5777780.1"/>
    </source>
</evidence>
<comment type="caution">
    <text evidence="2">The sequence shown here is derived from an EMBL/GenBank/DDBJ whole genome shotgun (WGS) entry which is preliminary data.</text>
</comment>
<sequence length="82" mass="8824">MSLKKRSLTLHGHRTSLALEPDFWAALEDMAAREGASLASVIARIDDKREADAPLSSAVRVAVLRHFVKAGSEGQARQARAG</sequence>
<dbReference type="Proteomes" id="UP000541109">
    <property type="component" value="Unassembled WGS sequence"/>
</dbReference>
<dbReference type="InterPro" id="IPR038268">
    <property type="entry name" value="RHH_sf"/>
</dbReference>
<dbReference type="Pfam" id="PF13467">
    <property type="entry name" value="RHH_4"/>
    <property type="match status" value="1"/>
</dbReference>
<gene>
    <name evidence="2" type="ORF">H2509_11660</name>
</gene>
<name>A0A839ADD0_9HYPH</name>
<keyword evidence="3" id="KW-1185">Reference proteome</keyword>
<evidence type="ECO:0000313" key="3">
    <source>
        <dbReference type="Proteomes" id="UP000541109"/>
    </source>
</evidence>
<dbReference type="RefSeq" id="WP_182165453.1">
    <property type="nucleotide sequence ID" value="NZ_JACFXV010000053.1"/>
</dbReference>
<feature type="domain" description="Ribbon-helix-helix" evidence="1">
    <location>
        <begin position="4"/>
        <end position="67"/>
    </location>
</feature>
<organism evidence="2 3">
    <name type="scientific">Stappia albiluteola</name>
    <dbReference type="NCBI Taxonomy" id="2758565"/>
    <lineage>
        <taxon>Bacteria</taxon>
        <taxon>Pseudomonadati</taxon>
        <taxon>Pseudomonadota</taxon>
        <taxon>Alphaproteobacteria</taxon>
        <taxon>Hyphomicrobiales</taxon>
        <taxon>Stappiaceae</taxon>
        <taxon>Stappia</taxon>
    </lineage>
</organism>
<dbReference type="AlphaFoldDB" id="A0A839ADD0"/>
<protein>
    <submittedName>
        <fullName evidence="2">Ribbon-helix-helix domain-containing protein</fullName>
    </submittedName>
</protein>
<dbReference type="Gene3D" id="1.10.3990.20">
    <property type="entry name" value="protein bp1543"/>
    <property type="match status" value="1"/>
</dbReference>